<dbReference type="Proteomes" id="UP000612349">
    <property type="component" value="Unassembled WGS sequence"/>
</dbReference>
<proteinExistence type="predicted"/>
<sequence>MRARFCLGFSEQIDLEIDAPNLQFLSSNWLMGRKPIIGHLCQPDEDGICREVLIHPYKVNCIISLD</sequence>
<keyword evidence="2" id="KW-1185">Reference proteome</keyword>
<evidence type="ECO:0000313" key="2">
    <source>
        <dbReference type="Proteomes" id="UP000612349"/>
    </source>
</evidence>
<name>A0A916Z9X8_9SPHN</name>
<gene>
    <name evidence="1" type="ORF">GCM10010990_36440</name>
</gene>
<dbReference type="EMBL" id="BMIP01000013">
    <property type="protein sequence ID" value="GGD83070.1"/>
    <property type="molecule type" value="Genomic_DNA"/>
</dbReference>
<evidence type="ECO:0000313" key="1">
    <source>
        <dbReference type="EMBL" id="GGD83070.1"/>
    </source>
</evidence>
<dbReference type="OrthoDB" id="7433543at2"/>
<reference evidence="1" key="1">
    <citation type="journal article" date="2014" name="Int. J. Syst. Evol. Microbiol.">
        <title>Complete genome sequence of Corynebacterium casei LMG S-19264T (=DSM 44701T), isolated from a smear-ripened cheese.</title>
        <authorList>
            <consortium name="US DOE Joint Genome Institute (JGI-PGF)"/>
            <person name="Walter F."/>
            <person name="Albersmeier A."/>
            <person name="Kalinowski J."/>
            <person name="Ruckert C."/>
        </authorList>
    </citation>
    <scope>NUCLEOTIDE SEQUENCE</scope>
    <source>
        <strain evidence="1">CGMCC 1.15360</strain>
    </source>
</reference>
<organism evidence="1 2">
    <name type="scientific">Croceicoccus mobilis</name>
    <dbReference type="NCBI Taxonomy" id="1703339"/>
    <lineage>
        <taxon>Bacteria</taxon>
        <taxon>Pseudomonadati</taxon>
        <taxon>Pseudomonadota</taxon>
        <taxon>Alphaproteobacteria</taxon>
        <taxon>Sphingomonadales</taxon>
        <taxon>Erythrobacteraceae</taxon>
        <taxon>Croceicoccus</taxon>
    </lineage>
</organism>
<protein>
    <submittedName>
        <fullName evidence="1">Uncharacterized protein</fullName>
    </submittedName>
</protein>
<accession>A0A916Z9X8</accession>
<dbReference type="AlphaFoldDB" id="A0A916Z9X8"/>
<reference evidence="1" key="2">
    <citation type="submission" date="2020-09" db="EMBL/GenBank/DDBJ databases">
        <authorList>
            <person name="Sun Q."/>
            <person name="Zhou Y."/>
        </authorList>
    </citation>
    <scope>NUCLEOTIDE SEQUENCE</scope>
    <source>
        <strain evidence="1">CGMCC 1.15360</strain>
    </source>
</reference>
<dbReference type="RefSeq" id="WP_156522201.1">
    <property type="nucleotide sequence ID" value="NZ_BMIP01000013.1"/>
</dbReference>
<comment type="caution">
    <text evidence="1">The sequence shown here is derived from an EMBL/GenBank/DDBJ whole genome shotgun (WGS) entry which is preliminary data.</text>
</comment>